<dbReference type="SUPFAM" id="SSF53335">
    <property type="entry name" value="S-adenosyl-L-methionine-dependent methyltransferases"/>
    <property type="match status" value="1"/>
</dbReference>
<name>A0A8K0DJW8_IGNLU</name>
<feature type="active site" evidence="4">
    <location>
        <position position="76"/>
    </location>
</feature>
<dbReference type="Gene3D" id="3.40.50.150">
    <property type="entry name" value="Vaccinia Virus protein VP39"/>
    <property type="match status" value="1"/>
</dbReference>
<dbReference type="InterPro" id="IPR050750">
    <property type="entry name" value="C5-MTase"/>
</dbReference>
<keyword evidence="1 4" id="KW-0489">Methyltransferase</keyword>
<dbReference type="GO" id="GO:0008168">
    <property type="term" value="F:methyltransferase activity"/>
    <property type="evidence" value="ECO:0007669"/>
    <property type="project" value="UniProtKB-KW"/>
</dbReference>
<dbReference type="EMBL" id="VTPC01000725">
    <property type="protein sequence ID" value="KAF2904612.1"/>
    <property type="molecule type" value="Genomic_DNA"/>
</dbReference>
<evidence type="ECO:0000256" key="4">
    <source>
        <dbReference type="PROSITE-ProRule" id="PRU01016"/>
    </source>
</evidence>
<dbReference type="PRINTS" id="PR00105">
    <property type="entry name" value="C5METTRFRASE"/>
</dbReference>
<accession>A0A8K0DJW8</accession>
<dbReference type="PANTHER" id="PTHR46098:SF1">
    <property type="entry name" value="TRNA (CYTOSINE(38)-C(5))-METHYLTRANSFERASE"/>
    <property type="match status" value="1"/>
</dbReference>
<keyword evidence="7" id="KW-1185">Reference proteome</keyword>
<keyword evidence="3 4" id="KW-0949">S-adenosyl-L-methionine</keyword>
<evidence type="ECO:0008006" key="8">
    <source>
        <dbReference type="Google" id="ProtNLM"/>
    </source>
</evidence>
<dbReference type="InterPro" id="IPR001525">
    <property type="entry name" value="C5_MeTfrase"/>
</dbReference>
<dbReference type="GO" id="GO:0005634">
    <property type="term" value="C:nucleus"/>
    <property type="evidence" value="ECO:0007669"/>
    <property type="project" value="TreeGrafter"/>
</dbReference>
<gene>
    <name evidence="6" type="ORF">ILUMI_01550</name>
</gene>
<dbReference type="Gene3D" id="3.90.120.10">
    <property type="entry name" value="DNA Methylase, subunit A, domain 2"/>
    <property type="match status" value="1"/>
</dbReference>
<dbReference type="AlphaFoldDB" id="A0A8K0DJW8"/>
<evidence type="ECO:0000256" key="1">
    <source>
        <dbReference type="ARBA" id="ARBA00022603"/>
    </source>
</evidence>
<dbReference type="PROSITE" id="PS51679">
    <property type="entry name" value="SAM_MT_C5"/>
    <property type="match status" value="1"/>
</dbReference>
<dbReference type="GO" id="GO:0032259">
    <property type="term" value="P:methylation"/>
    <property type="evidence" value="ECO:0007669"/>
    <property type="project" value="UniProtKB-KW"/>
</dbReference>
<reference evidence="6" key="1">
    <citation type="submission" date="2019-08" db="EMBL/GenBank/DDBJ databases">
        <title>The genome of the North American firefly Photinus pyralis.</title>
        <authorList>
            <consortium name="Photinus pyralis genome working group"/>
            <person name="Fallon T.R."/>
            <person name="Sander Lower S.E."/>
            <person name="Weng J.-K."/>
        </authorList>
    </citation>
    <scope>NUCLEOTIDE SEQUENCE</scope>
    <source>
        <strain evidence="6">TRF0915ILg1</strain>
        <tissue evidence="6">Whole body</tissue>
    </source>
</reference>
<dbReference type="Proteomes" id="UP000801492">
    <property type="component" value="Unassembled WGS sequence"/>
</dbReference>
<dbReference type="NCBIfam" id="TIGR00675">
    <property type="entry name" value="dcm"/>
    <property type="match status" value="1"/>
</dbReference>
<evidence type="ECO:0000256" key="2">
    <source>
        <dbReference type="ARBA" id="ARBA00022679"/>
    </source>
</evidence>
<sequence>MKVLELYSGIGGMHLALKESSMEGEIIASIDINPTANKVYAHNFADIQLLNRNIQSLTPEYINELNVDTILMSPPCQPFTRNGLREDINDSRTDSFIHLLNILPKLNLQYILIENVKGFEASKMRNILVESLKSSKFIFQEFILSPTQFGIPNTRHRYYCLAKKLPKQFDFKTNELVLEKLPEKYLNNVQQPYPISMILDQDTYTDQYIISDEILQKRAISLDICHCNSARSCCFTKSYGRYVTGTGSVYTNKTKEELDVVFKELGDYQQDASNYLKCIKQLQLRFFTPREVCRLMCFPESFDFPKDCIRSLKNPGLFKYFITVNNNLERNTFLWNFK</sequence>
<evidence type="ECO:0000256" key="3">
    <source>
        <dbReference type="ARBA" id="ARBA00022691"/>
    </source>
</evidence>
<evidence type="ECO:0000313" key="6">
    <source>
        <dbReference type="EMBL" id="KAF2904612.1"/>
    </source>
</evidence>
<dbReference type="PANTHER" id="PTHR46098">
    <property type="entry name" value="TRNA (CYTOSINE(38)-C(5))-METHYLTRANSFERASE"/>
    <property type="match status" value="1"/>
</dbReference>
<evidence type="ECO:0000313" key="7">
    <source>
        <dbReference type="Proteomes" id="UP000801492"/>
    </source>
</evidence>
<dbReference type="OrthoDB" id="414133at2759"/>
<comment type="similarity">
    <text evidence="4 5">Belongs to the class I-like SAM-binding methyltransferase superfamily. C5-methyltransferase family.</text>
</comment>
<proteinExistence type="inferred from homology"/>
<protein>
    <recommendedName>
        <fullName evidence="8">DNA methyltransferase 2</fullName>
    </recommendedName>
</protein>
<dbReference type="Pfam" id="PF00145">
    <property type="entry name" value="DNA_methylase"/>
    <property type="match status" value="1"/>
</dbReference>
<dbReference type="InterPro" id="IPR029063">
    <property type="entry name" value="SAM-dependent_MTases_sf"/>
</dbReference>
<evidence type="ECO:0000256" key="5">
    <source>
        <dbReference type="RuleBase" id="RU000416"/>
    </source>
</evidence>
<comment type="caution">
    <text evidence="6">The sequence shown here is derived from an EMBL/GenBank/DDBJ whole genome shotgun (WGS) entry which is preliminary data.</text>
</comment>
<keyword evidence="2 4" id="KW-0808">Transferase</keyword>
<organism evidence="6 7">
    <name type="scientific">Ignelater luminosus</name>
    <name type="common">Cucubano</name>
    <name type="synonym">Pyrophorus luminosus</name>
    <dbReference type="NCBI Taxonomy" id="2038154"/>
    <lineage>
        <taxon>Eukaryota</taxon>
        <taxon>Metazoa</taxon>
        <taxon>Ecdysozoa</taxon>
        <taxon>Arthropoda</taxon>
        <taxon>Hexapoda</taxon>
        <taxon>Insecta</taxon>
        <taxon>Pterygota</taxon>
        <taxon>Neoptera</taxon>
        <taxon>Endopterygota</taxon>
        <taxon>Coleoptera</taxon>
        <taxon>Polyphaga</taxon>
        <taxon>Elateriformia</taxon>
        <taxon>Elateroidea</taxon>
        <taxon>Elateridae</taxon>
        <taxon>Agrypninae</taxon>
        <taxon>Pyrophorini</taxon>
        <taxon>Ignelater</taxon>
    </lineage>
</organism>